<dbReference type="RefSeq" id="WP_065167640.1">
    <property type="nucleotide sequence ID" value="NZ_LZEZ01000012.1"/>
</dbReference>
<organism evidence="2 3">
    <name type="scientific">Photobacterium aquimaris</name>
    <dbReference type="NCBI Taxonomy" id="512643"/>
    <lineage>
        <taxon>Bacteria</taxon>
        <taxon>Pseudomonadati</taxon>
        <taxon>Pseudomonadota</taxon>
        <taxon>Gammaproteobacteria</taxon>
        <taxon>Vibrionales</taxon>
        <taxon>Vibrionaceae</taxon>
        <taxon>Photobacterium</taxon>
    </lineage>
</organism>
<dbReference type="EMBL" id="PYMK01000021">
    <property type="protein sequence ID" value="PSU26079.1"/>
    <property type="molecule type" value="Genomic_DNA"/>
</dbReference>
<dbReference type="Proteomes" id="UP000240254">
    <property type="component" value="Unassembled WGS sequence"/>
</dbReference>
<dbReference type="OrthoDB" id="5829547at2"/>
<comment type="caution">
    <text evidence="2">The sequence shown here is derived from an EMBL/GenBank/DDBJ whole genome shotgun (WGS) entry which is preliminary data.</text>
</comment>
<sequence length="278" mass="32154">MNRIQRFFISLFLSISIIITEAIILSHMSTGAGIIIGYPLSCALSVIVFIISYNWILKTIRSTLQKFSIIVTIFVFQFCVLFFFQPMEVKTPYRLTADVIKVLSKYNSLSIEDLFSGSSEQKMVVSYKFQHFLPGYLVFFYTKENNCHKKANYNIANIYIHNDNYYFSDKHIKINKKNNTLIIKDNIVVNLTLLSDLPINNKPLALESIKQSSNCSVHNPILFVTKFKLYNSKKYAQLDMRSFISKKILSIFFSPQEKTQPLQLKVISKAKLVNTVNY</sequence>
<proteinExistence type="predicted"/>
<reference evidence="2 3" key="1">
    <citation type="submission" date="2018-03" db="EMBL/GenBank/DDBJ databases">
        <title>Whole genome sequencing of Histamine producing bacteria.</title>
        <authorList>
            <person name="Butler K."/>
        </authorList>
    </citation>
    <scope>NUCLEOTIDE SEQUENCE [LARGE SCALE GENOMIC DNA]</scope>
    <source>
        <strain evidence="2 3">BS2</strain>
    </source>
</reference>
<evidence type="ECO:0000256" key="1">
    <source>
        <dbReference type="SAM" id="Phobius"/>
    </source>
</evidence>
<feature type="transmembrane region" description="Helical" evidence="1">
    <location>
        <begin position="7"/>
        <end position="28"/>
    </location>
</feature>
<keyword evidence="1" id="KW-1133">Transmembrane helix</keyword>
<feature type="transmembrane region" description="Helical" evidence="1">
    <location>
        <begin position="34"/>
        <end position="55"/>
    </location>
</feature>
<dbReference type="AlphaFoldDB" id="A0A2T3IGI0"/>
<accession>A0A2T3IGI0</accession>
<name>A0A2T3IGI0_9GAMM</name>
<keyword evidence="1" id="KW-0812">Transmembrane</keyword>
<protein>
    <submittedName>
        <fullName evidence="2">Uncharacterized protein</fullName>
    </submittedName>
</protein>
<evidence type="ECO:0000313" key="2">
    <source>
        <dbReference type="EMBL" id="PSU26079.1"/>
    </source>
</evidence>
<feature type="transmembrane region" description="Helical" evidence="1">
    <location>
        <begin position="67"/>
        <end position="84"/>
    </location>
</feature>
<gene>
    <name evidence="2" type="ORF">CTM88_16615</name>
</gene>
<evidence type="ECO:0000313" key="3">
    <source>
        <dbReference type="Proteomes" id="UP000240254"/>
    </source>
</evidence>
<keyword evidence="1" id="KW-0472">Membrane</keyword>